<dbReference type="PANTHER" id="PTHR44167">
    <property type="entry name" value="OVARIAN-SPECIFIC SERINE/THREONINE-PROTEIN KINASE LOK-RELATED"/>
    <property type="match status" value="1"/>
</dbReference>
<dbReference type="InterPro" id="IPR017441">
    <property type="entry name" value="Protein_kinase_ATP_BS"/>
</dbReference>
<evidence type="ECO:0000259" key="2">
    <source>
        <dbReference type="PROSITE" id="PS50011"/>
    </source>
</evidence>
<organism evidence="3 4">
    <name type="scientific">[Eubacterium] siraeum V10Sc8a</name>
    <dbReference type="NCBI Taxonomy" id="717961"/>
    <lineage>
        <taxon>Bacteria</taxon>
        <taxon>Bacillati</taxon>
        <taxon>Bacillota</taxon>
        <taxon>Clostridia</taxon>
        <taxon>Eubacteriales</taxon>
        <taxon>Oscillospiraceae</taxon>
        <taxon>Oscillospiraceae incertae sedis</taxon>
    </lineage>
</organism>
<dbReference type="GO" id="GO:0005524">
    <property type="term" value="F:ATP binding"/>
    <property type="evidence" value="ECO:0007669"/>
    <property type="project" value="UniProtKB-UniRule"/>
</dbReference>
<protein>
    <submittedName>
        <fullName evidence="3">Protein kinase domain</fullName>
    </submittedName>
</protein>
<keyword evidence="3" id="KW-0418">Kinase</keyword>
<dbReference type="BioCyc" id="ESIR717961:G136L-1971-MONOMER"/>
<name>D4MN53_9FIRM</name>
<feature type="domain" description="Protein kinase" evidence="2">
    <location>
        <begin position="27"/>
        <end position="285"/>
    </location>
</feature>
<accession>D4MN53</accession>
<proteinExistence type="predicted"/>
<evidence type="ECO:0000313" key="4">
    <source>
        <dbReference type="Proteomes" id="UP000007050"/>
    </source>
</evidence>
<dbReference type="PROSITE" id="PS00107">
    <property type="entry name" value="PROTEIN_KINASE_ATP"/>
    <property type="match status" value="1"/>
</dbReference>
<dbReference type="Gene3D" id="1.10.510.10">
    <property type="entry name" value="Transferase(Phosphotransferase) domain 1"/>
    <property type="match status" value="1"/>
</dbReference>
<dbReference type="GO" id="GO:0004674">
    <property type="term" value="F:protein serine/threonine kinase activity"/>
    <property type="evidence" value="ECO:0007669"/>
    <property type="project" value="TreeGrafter"/>
</dbReference>
<reference evidence="3 4" key="2">
    <citation type="submission" date="2010-03" db="EMBL/GenBank/DDBJ databases">
        <authorList>
            <person name="Pajon A."/>
        </authorList>
    </citation>
    <scope>NUCLEOTIDE SEQUENCE [LARGE SCALE GENOMIC DNA]</scope>
    <source>
        <strain evidence="3 4">V10Sc8a</strain>
    </source>
</reference>
<evidence type="ECO:0000313" key="3">
    <source>
        <dbReference type="EMBL" id="CBL35186.1"/>
    </source>
</evidence>
<gene>
    <name evidence="3" type="ORF">ES1_23580</name>
</gene>
<dbReference type="PANTHER" id="PTHR44167:SF24">
    <property type="entry name" value="SERINE_THREONINE-PROTEIN KINASE CHK2"/>
    <property type="match status" value="1"/>
</dbReference>
<keyword evidence="1" id="KW-0067">ATP-binding</keyword>
<dbReference type="Pfam" id="PF00069">
    <property type="entry name" value="Pkinase"/>
    <property type="match status" value="1"/>
</dbReference>
<reference evidence="3 4" key="1">
    <citation type="submission" date="2010-03" db="EMBL/GenBank/DDBJ databases">
        <title>The genome sequence of Eubacterium siraeum V10Sc8a.</title>
        <authorList>
            <consortium name="metaHIT consortium -- http://www.metahit.eu/"/>
            <person name="Pajon A."/>
            <person name="Turner K."/>
            <person name="Parkhill J."/>
            <person name="Duncan S."/>
            <person name="Flint H."/>
        </authorList>
    </citation>
    <scope>NUCLEOTIDE SEQUENCE [LARGE SCALE GENOMIC DNA]</scope>
    <source>
        <strain evidence="3 4">V10Sc8a</strain>
    </source>
</reference>
<dbReference type="PATRIC" id="fig|717961.3.peg.2489"/>
<dbReference type="SUPFAM" id="SSF56112">
    <property type="entry name" value="Protein kinase-like (PK-like)"/>
    <property type="match status" value="1"/>
</dbReference>
<sequence length="285" mass="32855">MIDLFLNNPQRSYRIDERIISKTGDDYEVLDRIGCGGNGVVYECIDRAGSVYAVKFLLSLSQKSKTRFSQEVLLMQKANHPHLIRYIADGTVEAVENNRYKNIVEIDFVIMEKADRNLLDYMKSNEKPEYEEYAPQFRGLCEALAVLHQFAIHRDIKPENILIKGETWVLSDFGLCSFLSPEDHQDITKLNEKVGPMFWMSPEAIDCYYFGGKEIGKYSDVFQICLVFVFVLTHKYPGGIFSAEDIDTTPLIKELILEAISNDYHKRPQDGLELVEKFNNATYYQ</sequence>
<dbReference type="KEGG" id="esr:ES1_23580"/>
<dbReference type="Proteomes" id="UP000007050">
    <property type="component" value="Chromosome"/>
</dbReference>
<dbReference type="InterPro" id="IPR011009">
    <property type="entry name" value="Kinase-like_dom_sf"/>
</dbReference>
<evidence type="ECO:0000256" key="1">
    <source>
        <dbReference type="PROSITE-ProRule" id="PRU10141"/>
    </source>
</evidence>
<dbReference type="EMBL" id="FP929059">
    <property type="protein sequence ID" value="CBL35186.1"/>
    <property type="molecule type" value="Genomic_DNA"/>
</dbReference>
<dbReference type="HOGENOM" id="CLU_975727_0_0_9"/>
<keyword evidence="3" id="KW-0808">Transferase</keyword>
<keyword evidence="1" id="KW-0547">Nucleotide-binding</keyword>
<dbReference type="AlphaFoldDB" id="D4MN53"/>
<feature type="binding site" evidence="1">
    <location>
        <position position="55"/>
    </location>
    <ligand>
        <name>ATP</name>
        <dbReference type="ChEBI" id="CHEBI:30616"/>
    </ligand>
</feature>
<dbReference type="SMART" id="SM00220">
    <property type="entry name" value="S_TKc"/>
    <property type="match status" value="1"/>
</dbReference>
<dbReference type="InterPro" id="IPR000719">
    <property type="entry name" value="Prot_kinase_dom"/>
</dbReference>
<dbReference type="GO" id="GO:0005737">
    <property type="term" value="C:cytoplasm"/>
    <property type="evidence" value="ECO:0007669"/>
    <property type="project" value="TreeGrafter"/>
</dbReference>
<dbReference type="PROSITE" id="PS50011">
    <property type="entry name" value="PROTEIN_KINASE_DOM"/>
    <property type="match status" value="1"/>
</dbReference>